<sequence>MGSFEVSGVHNFSTSQGERMCASWSIPEDDRHGKIVVSLLVRDEIRVAQGGAEVVIARSQLSELADKLYFLDEAFRSDARDVVEALCE</sequence>
<organism evidence="2 3">
    <name type="scientific">Saccharopolyspora halophila</name>
    <dbReference type="NCBI Taxonomy" id="405551"/>
    <lineage>
        <taxon>Bacteria</taxon>
        <taxon>Bacillati</taxon>
        <taxon>Actinomycetota</taxon>
        <taxon>Actinomycetes</taxon>
        <taxon>Pseudonocardiales</taxon>
        <taxon>Pseudonocardiaceae</taxon>
        <taxon>Saccharopolyspora</taxon>
    </lineage>
</organism>
<accession>A0ABN3G6P8</accession>
<name>A0ABN3G6P8_9PSEU</name>
<evidence type="ECO:0000256" key="1">
    <source>
        <dbReference type="SAM" id="MobiDB-lite"/>
    </source>
</evidence>
<dbReference type="Proteomes" id="UP001501218">
    <property type="component" value="Unassembled WGS sequence"/>
</dbReference>
<dbReference type="EMBL" id="BAAARA010000007">
    <property type="protein sequence ID" value="GAA2345364.1"/>
    <property type="molecule type" value="Genomic_DNA"/>
</dbReference>
<gene>
    <name evidence="2" type="ORF">GCM10009854_22740</name>
</gene>
<evidence type="ECO:0000313" key="2">
    <source>
        <dbReference type="EMBL" id="GAA2345364.1"/>
    </source>
</evidence>
<feature type="region of interest" description="Disordered" evidence="1">
    <location>
        <begin position="1"/>
        <end position="20"/>
    </location>
</feature>
<proteinExistence type="predicted"/>
<reference evidence="2 3" key="1">
    <citation type="journal article" date="2019" name="Int. J. Syst. Evol. Microbiol.">
        <title>The Global Catalogue of Microorganisms (GCM) 10K type strain sequencing project: providing services to taxonomists for standard genome sequencing and annotation.</title>
        <authorList>
            <consortium name="The Broad Institute Genomics Platform"/>
            <consortium name="The Broad Institute Genome Sequencing Center for Infectious Disease"/>
            <person name="Wu L."/>
            <person name="Ma J."/>
        </authorList>
    </citation>
    <scope>NUCLEOTIDE SEQUENCE [LARGE SCALE GENOMIC DNA]</scope>
    <source>
        <strain evidence="2 3">JCM 16221</strain>
    </source>
</reference>
<evidence type="ECO:0000313" key="3">
    <source>
        <dbReference type="Proteomes" id="UP001501218"/>
    </source>
</evidence>
<evidence type="ECO:0008006" key="4">
    <source>
        <dbReference type="Google" id="ProtNLM"/>
    </source>
</evidence>
<protein>
    <recommendedName>
        <fullName evidence="4">DUF5753 domain-containing protein</fullName>
    </recommendedName>
</protein>
<comment type="caution">
    <text evidence="2">The sequence shown here is derived from an EMBL/GenBank/DDBJ whole genome shotgun (WGS) entry which is preliminary data.</text>
</comment>
<keyword evidence="3" id="KW-1185">Reference proteome</keyword>